<dbReference type="InterPro" id="IPR050855">
    <property type="entry name" value="NDM-1-like"/>
</dbReference>
<dbReference type="Pfam" id="PF00753">
    <property type="entry name" value="Lactamase_B"/>
    <property type="match status" value="1"/>
</dbReference>
<feature type="domain" description="Metallo-beta-lactamase" evidence="1">
    <location>
        <begin position="17"/>
        <end position="219"/>
    </location>
</feature>
<protein>
    <submittedName>
        <fullName evidence="2">MBL fold metallo-hydrolase</fullName>
    </submittedName>
</protein>
<dbReference type="CDD" id="cd07721">
    <property type="entry name" value="yflN-like_MBL-fold"/>
    <property type="match status" value="1"/>
</dbReference>
<dbReference type="Gene3D" id="3.60.15.10">
    <property type="entry name" value="Ribonuclease Z/Hydroxyacylglutathione hydrolase-like"/>
    <property type="match status" value="1"/>
</dbReference>
<reference evidence="3" key="1">
    <citation type="journal article" date="2019" name="Int. J. Syst. Evol. Microbiol.">
        <title>The Global Catalogue of Microorganisms (GCM) 10K type strain sequencing project: providing services to taxonomists for standard genome sequencing and annotation.</title>
        <authorList>
            <consortium name="The Broad Institute Genomics Platform"/>
            <consortium name="The Broad Institute Genome Sequencing Center for Infectious Disease"/>
            <person name="Wu L."/>
            <person name="Ma J."/>
        </authorList>
    </citation>
    <scope>NUCLEOTIDE SEQUENCE [LARGE SCALE GENOMIC DNA]</scope>
    <source>
        <strain evidence="3">2902at01</strain>
    </source>
</reference>
<dbReference type="PANTHER" id="PTHR42951">
    <property type="entry name" value="METALLO-BETA-LACTAMASE DOMAIN-CONTAINING"/>
    <property type="match status" value="1"/>
</dbReference>
<sequence>MEVVQLTANLYFFRFPTGHVYLWRDPDGLTLVDSGIPGSGLAIAEGIRSIGEEPSAVRRLVLTHGHLDHVGGAADIATWGAVEVIAHRADAPAIRGEAVMPEPDLTDFERPIYTEVNDALAGTPPIPVRVDREVDHGDVLDIGEGAVVHAVPGHTAGSIALYLPDWKVLFTGDIAVRDPRSRDPEAPVFPGLFNVDRAAALESFRRLAALDVEVACFGHGEPVTADAGHRMRAVTTRLG</sequence>
<evidence type="ECO:0000313" key="3">
    <source>
        <dbReference type="Proteomes" id="UP001595868"/>
    </source>
</evidence>
<dbReference type="InterPro" id="IPR036866">
    <property type="entry name" value="RibonucZ/Hydroxyglut_hydro"/>
</dbReference>
<dbReference type="Proteomes" id="UP001595868">
    <property type="component" value="Unassembled WGS sequence"/>
</dbReference>
<dbReference type="InterPro" id="IPR001279">
    <property type="entry name" value="Metallo-B-lactamas"/>
</dbReference>
<proteinExistence type="predicted"/>
<keyword evidence="3" id="KW-1185">Reference proteome</keyword>
<organism evidence="2 3">
    <name type="scientific">Micromonospora zhanjiangensis</name>
    <dbReference type="NCBI Taxonomy" id="1522057"/>
    <lineage>
        <taxon>Bacteria</taxon>
        <taxon>Bacillati</taxon>
        <taxon>Actinomycetota</taxon>
        <taxon>Actinomycetes</taxon>
        <taxon>Micromonosporales</taxon>
        <taxon>Micromonosporaceae</taxon>
        <taxon>Micromonospora</taxon>
    </lineage>
</organism>
<dbReference type="PANTHER" id="PTHR42951:SF17">
    <property type="entry name" value="METALLO-BETA-LACTAMASE DOMAIN-CONTAINING PROTEIN"/>
    <property type="match status" value="1"/>
</dbReference>
<dbReference type="SUPFAM" id="SSF56281">
    <property type="entry name" value="Metallo-hydrolase/oxidoreductase"/>
    <property type="match status" value="1"/>
</dbReference>
<gene>
    <name evidence="2" type="ORF">ACFOX0_16300</name>
</gene>
<comment type="caution">
    <text evidence="2">The sequence shown here is derived from an EMBL/GenBank/DDBJ whole genome shotgun (WGS) entry which is preliminary data.</text>
</comment>
<evidence type="ECO:0000313" key="2">
    <source>
        <dbReference type="EMBL" id="MFC4107479.1"/>
    </source>
</evidence>
<accession>A0ABV8KMZ8</accession>
<name>A0ABV8KMZ8_9ACTN</name>
<evidence type="ECO:0000259" key="1">
    <source>
        <dbReference type="SMART" id="SM00849"/>
    </source>
</evidence>
<dbReference type="SMART" id="SM00849">
    <property type="entry name" value="Lactamase_B"/>
    <property type="match status" value="1"/>
</dbReference>
<dbReference type="EMBL" id="JBHSBN010000010">
    <property type="protein sequence ID" value="MFC4107479.1"/>
    <property type="molecule type" value="Genomic_DNA"/>
</dbReference>
<dbReference type="RefSeq" id="WP_377546437.1">
    <property type="nucleotide sequence ID" value="NZ_JBHSBN010000010.1"/>
</dbReference>